<feature type="region of interest" description="Disordered" evidence="1">
    <location>
        <begin position="450"/>
        <end position="469"/>
    </location>
</feature>
<keyword evidence="3" id="KW-1185">Reference proteome</keyword>
<evidence type="ECO:0000256" key="1">
    <source>
        <dbReference type="SAM" id="MobiDB-lite"/>
    </source>
</evidence>
<name>A0ABM5GWJ1_DRORH</name>
<dbReference type="RefSeq" id="XP_016970723.2">
    <property type="nucleotide sequence ID" value="XM_017115234.2"/>
</dbReference>
<accession>A0ABM5GWJ1</accession>
<evidence type="ECO:0000313" key="3">
    <source>
        <dbReference type="Proteomes" id="UP001652680"/>
    </source>
</evidence>
<reference evidence="3" key="1">
    <citation type="journal article" date="2021" name="Elife">
        <title>Highly contiguous assemblies of 101 drosophilid genomes.</title>
        <authorList>
            <person name="Kim B.Y."/>
            <person name="Wang J.R."/>
            <person name="Miller D.E."/>
            <person name="Barmina O."/>
            <person name="Delaney E."/>
            <person name="Thompson A."/>
            <person name="Comeault A.A."/>
            <person name="Peede D."/>
            <person name="D'Agostino E.R."/>
            <person name="Pelaez J."/>
            <person name="Aguilar J.M."/>
            <person name="Haji D."/>
            <person name="Matsunaga T."/>
            <person name="Armstrong E.E."/>
            <person name="Zych M."/>
            <person name="Ogawa Y."/>
            <person name="Stamenkovic-Radak M."/>
            <person name="Jelic M."/>
            <person name="Veselinovic M.S."/>
            <person name="Tanaskovic M."/>
            <person name="Eric P."/>
            <person name="Gao J.J."/>
            <person name="Katoh T.K."/>
            <person name="Toda M.J."/>
            <person name="Watabe H."/>
            <person name="Watada M."/>
            <person name="Davis J.S."/>
            <person name="Moyle L.C."/>
            <person name="Manoli G."/>
            <person name="Bertolini E."/>
            <person name="Kostal V."/>
            <person name="Hawley R.S."/>
            <person name="Takahashi A."/>
            <person name="Jones C.D."/>
            <person name="Price D.K."/>
            <person name="Whiteman N."/>
            <person name="Kopp A."/>
            <person name="Matute D.R."/>
            <person name="Petrov D.A."/>
        </authorList>
    </citation>
    <scope>NUCLEOTIDE SEQUENCE [LARGE SCALE GENOMIC DNA]</scope>
</reference>
<dbReference type="Proteomes" id="UP001652680">
    <property type="component" value="Unassembled WGS sequence"/>
</dbReference>
<proteinExistence type="predicted"/>
<feature type="compositionally biased region" description="Basic and acidic residues" evidence="1">
    <location>
        <begin position="333"/>
        <end position="377"/>
    </location>
</feature>
<feature type="compositionally biased region" description="Basic and acidic residues" evidence="1">
    <location>
        <begin position="276"/>
        <end position="289"/>
    </location>
</feature>
<feature type="region of interest" description="Disordered" evidence="1">
    <location>
        <begin position="276"/>
        <end position="377"/>
    </location>
</feature>
<dbReference type="EnsemblMetazoa" id="XM_017115234.2">
    <property type="protein sequence ID" value="XP_016970723.2"/>
    <property type="gene ID" value="LOC108038453"/>
</dbReference>
<organism evidence="2 3">
    <name type="scientific">Drosophila rhopaloa</name>
    <name type="common">Fruit fly</name>
    <dbReference type="NCBI Taxonomy" id="1041015"/>
    <lineage>
        <taxon>Eukaryota</taxon>
        <taxon>Metazoa</taxon>
        <taxon>Ecdysozoa</taxon>
        <taxon>Arthropoda</taxon>
        <taxon>Hexapoda</taxon>
        <taxon>Insecta</taxon>
        <taxon>Pterygota</taxon>
        <taxon>Neoptera</taxon>
        <taxon>Endopterygota</taxon>
        <taxon>Diptera</taxon>
        <taxon>Brachycera</taxon>
        <taxon>Muscomorpha</taxon>
        <taxon>Ephydroidea</taxon>
        <taxon>Drosophilidae</taxon>
        <taxon>Drosophila</taxon>
        <taxon>Sophophora</taxon>
    </lineage>
</organism>
<dbReference type="GeneID" id="108038453"/>
<sequence>MMQKCSELGKNSMAWQHLVRLGQSNLKVKKGPNGHYLDKRCRDELEKSLPAKSFKELMVWVAKWMKRLDEKNGMVHSRKDSAAKPEEIKANTTNPAVVDLCSDGEDGESIDTFLDGDLLDSDSVISNSSLVVLDDELGEVNLKDYADHVDGKLDAASIKKWNNEEMKTTFSAKKQTTMKKYLTPTKTQPDTSPPNVLRRSLKTYGRKMKASPIGGANNVATDTEKRSSLILRELNIEGGTNFKTSAKEETQPDLIIIDDVSQENSVKKEENNELLIREKTKPKTNDAKPKSPIVNEELQSNALANNETSTCDSLNYNETKSKSTANIPLNEAIKTDAEKPLKTNGEAKENSEPRKPNSSEFQVFEKVEPSPPKSEDPKLILTINDSLKIVDIKSMPIGKEVLLADSLSSKDTSPKNIERRPLVSAPMDFIRVRTDLIAPVEPLNQGQVEQIAPAQPSNPAGAAEKRRLQPEPEAYRCESATQNIHGQPKRPAKDNYIPASVTTSRYPPNIPVTAVAVNASIYPHNGGFAPVIPVAAPPVVPGAAGVHLTNTIYSSIMPMAPGSVNSLMYRGPRYLPGIATTSSYQGINPSYPPVMSATPASRYPPPIIVAPVPVDTSTNQPIRPVPPAPVVVSSTYQPINPVAPAPATSSSFQPNIAVAPAAPDKYSSQLSGRDPRSDLANIMGMLAQVELFAYGQKNQEAFHLVNQLRISLQRGSANNGQAPQ</sequence>
<dbReference type="EnsemblMetazoa" id="XM_017115237.2">
    <property type="protein sequence ID" value="XP_016970726.2"/>
    <property type="gene ID" value="LOC108038453"/>
</dbReference>
<evidence type="ECO:0000313" key="2">
    <source>
        <dbReference type="EnsemblMetazoa" id="XP_016970726.2"/>
    </source>
</evidence>
<dbReference type="RefSeq" id="XP_016970724.2">
    <property type="nucleotide sequence ID" value="XM_017115235.2"/>
</dbReference>
<dbReference type="EnsemblMetazoa" id="XM_017115236.2">
    <property type="protein sequence ID" value="XP_016970725.2"/>
    <property type="gene ID" value="LOC108038453"/>
</dbReference>
<evidence type="ECO:0008006" key="4">
    <source>
        <dbReference type="Google" id="ProtNLM"/>
    </source>
</evidence>
<dbReference type="RefSeq" id="XP_016970726.2">
    <property type="nucleotide sequence ID" value="XM_017115237.2"/>
</dbReference>
<protein>
    <recommendedName>
        <fullName evidence="4">Pollen-specific leucine-rich repeat extensin-like protein 1</fullName>
    </recommendedName>
</protein>
<dbReference type="RefSeq" id="XP_016970725.2">
    <property type="nucleotide sequence ID" value="XM_017115236.2"/>
</dbReference>
<reference evidence="2" key="2">
    <citation type="submission" date="2025-05" db="UniProtKB">
        <authorList>
            <consortium name="EnsemblMetazoa"/>
        </authorList>
    </citation>
    <scope>IDENTIFICATION</scope>
</reference>
<feature type="compositionally biased region" description="Polar residues" evidence="1">
    <location>
        <begin position="297"/>
        <end position="327"/>
    </location>
</feature>
<dbReference type="EnsemblMetazoa" id="XM_017115235.2">
    <property type="protein sequence ID" value="XP_016970724.2"/>
    <property type="gene ID" value="LOC108038453"/>
</dbReference>